<name>A0A1R1B6A8_PAELA</name>
<accession>A0A1R1B6A8</accession>
<dbReference type="RefSeq" id="WP_076321838.1">
    <property type="nucleotide sequence ID" value="NZ_MRTF01000002.1"/>
</dbReference>
<comment type="caution">
    <text evidence="2">The sequence shown here is derived from an EMBL/GenBank/DDBJ whole genome shotgun (WGS) entry which is preliminary data.</text>
</comment>
<evidence type="ECO:0000313" key="3">
    <source>
        <dbReference type="Proteomes" id="UP000187074"/>
    </source>
</evidence>
<keyword evidence="2" id="KW-0808">Transferase</keyword>
<dbReference type="GO" id="GO:0016747">
    <property type="term" value="F:acyltransferase activity, transferring groups other than amino-acyl groups"/>
    <property type="evidence" value="ECO:0007669"/>
    <property type="project" value="InterPro"/>
</dbReference>
<reference evidence="2 3" key="1">
    <citation type="submission" date="2016-11" db="EMBL/GenBank/DDBJ databases">
        <title>Paenibacillus species isolates.</title>
        <authorList>
            <person name="Beno S.M."/>
        </authorList>
    </citation>
    <scope>NUCLEOTIDE SEQUENCE [LARGE SCALE GENOMIC DNA]</scope>
    <source>
        <strain evidence="2 3">FSL F4-0100</strain>
    </source>
</reference>
<dbReference type="AlphaFoldDB" id="A0A1R1B6A8"/>
<gene>
    <name evidence="2" type="ORF">BK123_07970</name>
</gene>
<dbReference type="EMBL" id="MRTF01000002">
    <property type="protein sequence ID" value="OME95019.1"/>
    <property type="molecule type" value="Genomic_DNA"/>
</dbReference>
<evidence type="ECO:0000259" key="1">
    <source>
        <dbReference type="PROSITE" id="PS51186"/>
    </source>
</evidence>
<dbReference type="SUPFAM" id="SSF55729">
    <property type="entry name" value="Acyl-CoA N-acyltransferases (Nat)"/>
    <property type="match status" value="1"/>
</dbReference>
<organism evidence="2 3">
    <name type="scientific">Paenibacillus lautus</name>
    <name type="common">Bacillus lautus</name>
    <dbReference type="NCBI Taxonomy" id="1401"/>
    <lineage>
        <taxon>Bacteria</taxon>
        <taxon>Bacillati</taxon>
        <taxon>Bacillota</taxon>
        <taxon>Bacilli</taxon>
        <taxon>Bacillales</taxon>
        <taxon>Paenibacillaceae</taxon>
        <taxon>Paenibacillus</taxon>
    </lineage>
</organism>
<dbReference type="PROSITE" id="PS51186">
    <property type="entry name" value="GNAT"/>
    <property type="match status" value="1"/>
</dbReference>
<protein>
    <submittedName>
        <fullName evidence="2">GNAT family N-acetyltransferase</fullName>
    </submittedName>
</protein>
<dbReference type="Proteomes" id="UP000187074">
    <property type="component" value="Unassembled WGS sequence"/>
</dbReference>
<sequence length="185" mass="21322">MLQVEVRRPNRGDIDAMEHFFRFVITDTFAKEGLSDLLEDMEQEIDSKRRYLNADLDTHGEQRYFLIGLLDNNIVSCIEFGPSNALIREATDGELRDVVESGTVFVHPDCQQQGIGSLMLNLMYLTLLNKGMTEFCLDSGYSHAQKIWKKKLGEPDYVLQDHWGNGADHMIWKRRLADVPVLFRL</sequence>
<proteinExistence type="predicted"/>
<dbReference type="Pfam" id="PF00583">
    <property type="entry name" value="Acetyltransf_1"/>
    <property type="match status" value="1"/>
</dbReference>
<dbReference type="InterPro" id="IPR016181">
    <property type="entry name" value="Acyl_CoA_acyltransferase"/>
</dbReference>
<dbReference type="STRING" id="1401.BK123_07970"/>
<dbReference type="CDD" id="cd04301">
    <property type="entry name" value="NAT_SF"/>
    <property type="match status" value="1"/>
</dbReference>
<dbReference type="OrthoDB" id="1895809at2"/>
<evidence type="ECO:0000313" key="2">
    <source>
        <dbReference type="EMBL" id="OME95019.1"/>
    </source>
</evidence>
<dbReference type="Gene3D" id="3.40.630.30">
    <property type="match status" value="1"/>
</dbReference>
<dbReference type="InterPro" id="IPR000182">
    <property type="entry name" value="GNAT_dom"/>
</dbReference>
<feature type="domain" description="N-acetyltransferase" evidence="1">
    <location>
        <begin position="4"/>
        <end position="178"/>
    </location>
</feature>